<evidence type="ECO:0000313" key="1">
    <source>
        <dbReference type="EMBL" id="RAL10040.1"/>
    </source>
</evidence>
<dbReference type="Proteomes" id="UP000248961">
    <property type="component" value="Unassembled WGS sequence"/>
</dbReference>
<proteinExistence type="predicted"/>
<keyword evidence="2" id="KW-1185">Reference proteome</keyword>
<dbReference type="AlphaFoldDB" id="A0A395HQL6"/>
<dbReference type="OrthoDB" id="3434980at2759"/>
<dbReference type="RefSeq" id="XP_025549194.1">
    <property type="nucleotide sequence ID" value="XM_025697159.1"/>
</dbReference>
<gene>
    <name evidence="1" type="ORF">BO97DRAFT_426820</name>
</gene>
<dbReference type="EMBL" id="KZ824298">
    <property type="protein sequence ID" value="RAL10040.1"/>
    <property type="molecule type" value="Genomic_DNA"/>
</dbReference>
<sequence>MPDRQRIYYTFDSAESYMHLQDQVVKIIQEDTGKEFWICNRALPPSCYPPPLTTDTIDKLKELDGVKVGNLDED</sequence>
<dbReference type="GeneID" id="37201448"/>
<organism evidence="1 2">
    <name type="scientific">Aspergillus homomorphus (strain CBS 101889)</name>
    <dbReference type="NCBI Taxonomy" id="1450537"/>
    <lineage>
        <taxon>Eukaryota</taxon>
        <taxon>Fungi</taxon>
        <taxon>Dikarya</taxon>
        <taxon>Ascomycota</taxon>
        <taxon>Pezizomycotina</taxon>
        <taxon>Eurotiomycetes</taxon>
        <taxon>Eurotiomycetidae</taxon>
        <taxon>Eurotiales</taxon>
        <taxon>Aspergillaceae</taxon>
        <taxon>Aspergillus</taxon>
        <taxon>Aspergillus subgen. Circumdati</taxon>
    </lineage>
</organism>
<accession>A0A395HQL6</accession>
<dbReference type="VEuPathDB" id="FungiDB:BO97DRAFT_426820"/>
<protein>
    <submittedName>
        <fullName evidence="1">Uncharacterized protein</fullName>
    </submittedName>
</protein>
<evidence type="ECO:0000313" key="2">
    <source>
        <dbReference type="Proteomes" id="UP000248961"/>
    </source>
</evidence>
<reference evidence="1 2" key="1">
    <citation type="submission" date="2018-02" db="EMBL/GenBank/DDBJ databases">
        <title>The genomes of Aspergillus section Nigri reveals drivers in fungal speciation.</title>
        <authorList>
            <consortium name="DOE Joint Genome Institute"/>
            <person name="Vesth T.C."/>
            <person name="Nybo J."/>
            <person name="Theobald S."/>
            <person name="Brandl J."/>
            <person name="Frisvad J.C."/>
            <person name="Nielsen K.F."/>
            <person name="Lyhne E.K."/>
            <person name="Kogle M.E."/>
            <person name="Kuo A."/>
            <person name="Riley R."/>
            <person name="Clum A."/>
            <person name="Nolan M."/>
            <person name="Lipzen A."/>
            <person name="Salamov A."/>
            <person name="Henrissat B."/>
            <person name="Wiebenga A."/>
            <person name="De vries R.P."/>
            <person name="Grigoriev I.V."/>
            <person name="Mortensen U.H."/>
            <person name="Andersen M.R."/>
            <person name="Baker S.E."/>
        </authorList>
    </citation>
    <scope>NUCLEOTIDE SEQUENCE [LARGE SCALE GENOMIC DNA]</scope>
    <source>
        <strain evidence="1 2">CBS 101889</strain>
    </source>
</reference>
<name>A0A395HQL6_ASPHC</name>